<dbReference type="EMBL" id="FJOF01000001">
    <property type="protein sequence ID" value="CZR32750.1"/>
    <property type="molecule type" value="Genomic_DNA"/>
</dbReference>
<dbReference type="GeneID" id="42046846"/>
<name>A0A1L7V3X8_FUSPR</name>
<organism evidence="1 2">
    <name type="scientific">Fusarium proliferatum (strain ET1)</name>
    <name type="common">Orchid endophyte fungus</name>
    <dbReference type="NCBI Taxonomy" id="1227346"/>
    <lineage>
        <taxon>Eukaryota</taxon>
        <taxon>Fungi</taxon>
        <taxon>Dikarya</taxon>
        <taxon>Ascomycota</taxon>
        <taxon>Pezizomycotina</taxon>
        <taxon>Sordariomycetes</taxon>
        <taxon>Hypocreomycetidae</taxon>
        <taxon>Hypocreales</taxon>
        <taxon>Nectriaceae</taxon>
        <taxon>Fusarium</taxon>
        <taxon>Fusarium fujikuroi species complex</taxon>
    </lineage>
</organism>
<accession>A0A1L7V3X8</accession>
<sequence>MEPSTLLQCPVLASVAYRIESSTNEDGNMDKIMEMMTELLEVFHRLEPLVIEILAIWDKTAGIVTKIAKFVKPPFPGSGILTACYLRHHYDLKVTPQELLQLYGQTPNGLRLP</sequence>
<dbReference type="VEuPathDB" id="FungiDB:FPRO_01959"/>
<dbReference type="RefSeq" id="XP_031074514.1">
    <property type="nucleotide sequence ID" value="XM_031225683.1"/>
</dbReference>
<dbReference type="AlphaFoldDB" id="A0A1L7V3X8"/>
<keyword evidence="2" id="KW-1185">Reference proteome</keyword>
<gene>
    <name evidence="1" type="ORF">FPRO_01959</name>
</gene>
<evidence type="ECO:0000313" key="2">
    <source>
        <dbReference type="Proteomes" id="UP000183971"/>
    </source>
</evidence>
<dbReference type="Proteomes" id="UP000183971">
    <property type="component" value="Unassembled WGS sequence"/>
</dbReference>
<proteinExistence type="predicted"/>
<protein>
    <submittedName>
        <fullName evidence="1">Uncharacterized protein</fullName>
    </submittedName>
</protein>
<evidence type="ECO:0000313" key="1">
    <source>
        <dbReference type="EMBL" id="CZR32750.1"/>
    </source>
</evidence>
<reference evidence="2" key="1">
    <citation type="journal article" date="2016" name="Genome Biol. Evol.">
        <title>Comparative 'omics' of the Fusarium fujikuroi species complex highlights differences in genetic potential and metabolite synthesis.</title>
        <authorList>
            <person name="Niehaus E.-M."/>
            <person name="Muensterkoetter M."/>
            <person name="Proctor R.H."/>
            <person name="Brown D.W."/>
            <person name="Sharon A."/>
            <person name="Idan Y."/>
            <person name="Oren-Young L."/>
            <person name="Sieber C.M."/>
            <person name="Novak O."/>
            <person name="Pencik A."/>
            <person name="Tarkowska D."/>
            <person name="Hromadova K."/>
            <person name="Freeman S."/>
            <person name="Maymon M."/>
            <person name="Elazar M."/>
            <person name="Youssef S.A."/>
            <person name="El-Shabrawy E.S.M."/>
            <person name="Shalaby A.B.A."/>
            <person name="Houterman P."/>
            <person name="Brock N.L."/>
            <person name="Burkhardt I."/>
            <person name="Tsavkelova E.A."/>
            <person name="Dickschat J.S."/>
            <person name="Galuszka P."/>
            <person name="Gueldener U."/>
            <person name="Tudzynski B."/>
        </authorList>
    </citation>
    <scope>NUCLEOTIDE SEQUENCE [LARGE SCALE GENOMIC DNA]</scope>
    <source>
        <strain evidence="2">ET1</strain>
    </source>
</reference>
<comment type="caution">
    <text evidence="1">The sequence shown here is derived from an EMBL/GenBank/DDBJ whole genome shotgun (WGS) entry which is preliminary data.</text>
</comment>